<sequence length="195" mass="20822">MLEFVEGPIVEAGEESLVIAVGGIGLRVAVPARTVNELRSSDTARLLTHLILRDDGAELWGFATREEREMFVALLSVPQVGPKLAFRLVSALPPAELSAAVRQGDLSALDGVKGIGRRTAQRVMVELSGKLAQWAPVGPSPASEKAQVVVKALTSKVLGFPEAEARRAVEKLMREAPDASVEELIRRALTLLAKG</sequence>
<comment type="similarity">
    <text evidence="6">Belongs to the RuvA family.</text>
</comment>
<keyword evidence="4 6" id="KW-0233">DNA recombination</keyword>
<evidence type="ECO:0000256" key="3">
    <source>
        <dbReference type="ARBA" id="ARBA00023125"/>
    </source>
</evidence>
<evidence type="ECO:0000259" key="7">
    <source>
        <dbReference type="SMART" id="SM00278"/>
    </source>
</evidence>
<comment type="subcellular location">
    <subcellularLocation>
        <location evidence="6">Cytoplasm</location>
    </subcellularLocation>
</comment>
<comment type="subunit">
    <text evidence="6">Homotetramer. Forms an RuvA(8)-RuvB(12)-Holliday junction (HJ) complex. HJ DNA is sandwiched between 2 RuvA tetramers; dsDNA enters through RuvA and exits via RuvB. An RuvB hexamer assembles on each DNA strand where it exits the tetramer. Each RuvB hexamer is contacted by two RuvA subunits (via domain III) on 2 adjacent RuvB subunits; this complex drives branch migration. In the full resolvosome a probable DNA-RuvA(4)-RuvB(12)-RuvC(2) complex forms which resolves the HJ.</text>
</comment>
<dbReference type="SUPFAM" id="SSF46929">
    <property type="entry name" value="DNA helicase RuvA subunit, C-terminal domain"/>
    <property type="match status" value="1"/>
</dbReference>
<dbReference type="GO" id="GO:0005737">
    <property type="term" value="C:cytoplasm"/>
    <property type="evidence" value="ECO:0007669"/>
    <property type="project" value="UniProtKB-SubCell"/>
</dbReference>
<evidence type="ECO:0000313" key="9">
    <source>
        <dbReference type="Proteomes" id="UP000287233"/>
    </source>
</evidence>
<dbReference type="Gene3D" id="1.10.8.10">
    <property type="entry name" value="DNA helicase RuvA subunit, C-terminal domain"/>
    <property type="match status" value="1"/>
</dbReference>
<dbReference type="HAMAP" id="MF_00031">
    <property type="entry name" value="DNA_HJ_migration_RuvA"/>
    <property type="match status" value="1"/>
</dbReference>
<evidence type="ECO:0000256" key="2">
    <source>
        <dbReference type="ARBA" id="ARBA00022763"/>
    </source>
</evidence>
<dbReference type="Gene3D" id="1.10.150.20">
    <property type="entry name" value="5' to 3' exonuclease, C-terminal subdomain"/>
    <property type="match status" value="1"/>
</dbReference>
<dbReference type="CDD" id="cd14332">
    <property type="entry name" value="UBA_RuvA_C"/>
    <property type="match status" value="1"/>
</dbReference>
<comment type="caution">
    <text evidence="6">Lacks conserved residue(s) required for the propagation of feature annotation.</text>
</comment>
<evidence type="ECO:0000256" key="1">
    <source>
        <dbReference type="ARBA" id="ARBA00022490"/>
    </source>
</evidence>
<proteinExistence type="inferred from homology"/>
<dbReference type="SUPFAM" id="SSF47781">
    <property type="entry name" value="RuvA domain 2-like"/>
    <property type="match status" value="1"/>
</dbReference>
<keyword evidence="3 6" id="KW-0238">DNA-binding</keyword>
<keyword evidence="1 6" id="KW-0963">Cytoplasm</keyword>
<feature type="region of interest" description="Domain III" evidence="6">
    <location>
        <begin position="145"/>
        <end position="195"/>
    </location>
</feature>
<evidence type="ECO:0000256" key="6">
    <source>
        <dbReference type="HAMAP-Rule" id="MF_00031"/>
    </source>
</evidence>
<dbReference type="GO" id="GO:0048476">
    <property type="term" value="C:Holliday junction resolvase complex"/>
    <property type="evidence" value="ECO:0007669"/>
    <property type="project" value="UniProtKB-UniRule"/>
</dbReference>
<dbReference type="GO" id="GO:0006310">
    <property type="term" value="P:DNA recombination"/>
    <property type="evidence" value="ECO:0007669"/>
    <property type="project" value="UniProtKB-UniRule"/>
</dbReference>
<dbReference type="InterPro" id="IPR012340">
    <property type="entry name" value="NA-bd_OB-fold"/>
</dbReference>
<dbReference type="Proteomes" id="UP000287233">
    <property type="component" value="Chromosome"/>
</dbReference>
<evidence type="ECO:0000256" key="5">
    <source>
        <dbReference type="ARBA" id="ARBA00023204"/>
    </source>
</evidence>
<dbReference type="InterPro" id="IPR011114">
    <property type="entry name" value="RuvA_C"/>
</dbReference>
<keyword evidence="2 6" id="KW-0227">DNA damage</keyword>
<comment type="function">
    <text evidence="6">The RuvA-RuvB-RuvC complex processes Holliday junction (HJ) DNA during genetic recombination and DNA repair, while the RuvA-RuvB complex plays an important role in the rescue of blocked DNA replication forks via replication fork reversal (RFR). RuvA specifically binds to HJ cruciform DNA, conferring on it an open structure. The RuvB hexamer acts as an ATP-dependent pump, pulling dsDNA into and through the RuvAB complex. HJ branch migration allows RuvC to scan DNA until it finds its consensus sequence, where it cleaves and resolves the cruciform DNA.</text>
</comment>
<protein>
    <recommendedName>
        <fullName evidence="6">Holliday junction branch migration complex subunit RuvA</fullName>
    </recommendedName>
</protein>
<dbReference type="InterPro" id="IPR000085">
    <property type="entry name" value="RuvA"/>
</dbReference>
<dbReference type="NCBIfam" id="TIGR00084">
    <property type="entry name" value="ruvA"/>
    <property type="match status" value="1"/>
</dbReference>
<dbReference type="GO" id="GO:0005524">
    <property type="term" value="F:ATP binding"/>
    <property type="evidence" value="ECO:0007669"/>
    <property type="project" value="InterPro"/>
</dbReference>
<feature type="domain" description="Helix-hairpin-helix DNA-binding motif class 1" evidence="7">
    <location>
        <begin position="107"/>
        <end position="126"/>
    </location>
</feature>
<evidence type="ECO:0000256" key="4">
    <source>
        <dbReference type="ARBA" id="ARBA00023172"/>
    </source>
</evidence>
<dbReference type="Gene3D" id="2.40.50.140">
    <property type="entry name" value="Nucleic acid-binding proteins"/>
    <property type="match status" value="1"/>
</dbReference>
<dbReference type="GO" id="GO:0000400">
    <property type="term" value="F:four-way junction DNA binding"/>
    <property type="evidence" value="ECO:0007669"/>
    <property type="project" value="UniProtKB-UniRule"/>
</dbReference>
<dbReference type="GO" id="GO:0009379">
    <property type="term" value="C:Holliday junction helicase complex"/>
    <property type="evidence" value="ECO:0007669"/>
    <property type="project" value="InterPro"/>
</dbReference>
<name>A0A410FSU3_BIPS1</name>
<organism evidence="8 9">
    <name type="scientific">Bipolaricaulis sibiricus</name>
    <dbReference type="NCBI Taxonomy" id="2501609"/>
    <lineage>
        <taxon>Bacteria</taxon>
        <taxon>Candidatus Bipolaricaulota</taxon>
        <taxon>Candidatus Bipolaricaulia</taxon>
        <taxon>Candidatus Bipolaricaulales</taxon>
        <taxon>Candidatus Bipolaricaulaceae</taxon>
        <taxon>Candidatus Bipolaricaulis</taxon>
    </lineage>
</organism>
<dbReference type="AlphaFoldDB" id="A0A410FSU3"/>
<gene>
    <name evidence="6" type="primary">ruvA</name>
    <name evidence="8" type="ORF">BIP78_0220</name>
</gene>
<keyword evidence="5 6" id="KW-0234">DNA repair</keyword>
<dbReference type="KEGG" id="bih:BIP78_0220"/>
<dbReference type="Pfam" id="PF07499">
    <property type="entry name" value="RuvA_C"/>
    <property type="match status" value="1"/>
</dbReference>
<feature type="domain" description="Helix-hairpin-helix DNA-binding motif class 1" evidence="7">
    <location>
        <begin position="72"/>
        <end position="91"/>
    </location>
</feature>
<dbReference type="InterPro" id="IPR003583">
    <property type="entry name" value="Hlx-hairpin-Hlx_DNA-bd_motif"/>
</dbReference>
<dbReference type="SUPFAM" id="SSF50249">
    <property type="entry name" value="Nucleic acid-binding proteins"/>
    <property type="match status" value="1"/>
</dbReference>
<comment type="domain">
    <text evidence="6">Has three domains with a flexible linker between the domains II and III and assumes an 'L' shape. Domain III is highly mobile and contacts RuvB.</text>
</comment>
<dbReference type="Pfam" id="PF01330">
    <property type="entry name" value="RuvA_N"/>
    <property type="match status" value="1"/>
</dbReference>
<accession>A0A410FSU3</accession>
<dbReference type="InterPro" id="IPR036267">
    <property type="entry name" value="RuvA_C_sf"/>
</dbReference>
<reference evidence="9" key="1">
    <citation type="submission" date="2018-12" db="EMBL/GenBank/DDBJ databases">
        <title>Complete genome sequence of an uncultured bacterium of the candidate phylum Bipolaricaulota.</title>
        <authorList>
            <person name="Kadnikov V.V."/>
            <person name="Mardanov A.V."/>
            <person name="Beletsky A.V."/>
            <person name="Frank Y.A."/>
            <person name="Karnachuk O.V."/>
            <person name="Ravin N.V."/>
        </authorList>
    </citation>
    <scope>NUCLEOTIDE SEQUENCE [LARGE SCALE GENOMIC DNA]</scope>
</reference>
<dbReference type="GO" id="GO:0006281">
    <property type="term" value="P:DNA repair"/>
    <property type="evidence" value="ECO:0007669"/>
    <property type="project" value="UniProtKB-UniRule"/>
</dbReference>
<dbReference type="InterPro" id="IPR013849">
    <property type="entry name" value="DNA_helicase_Holl-junc_RuvA_I"/>
</dbReference>
<evidence type="ECO:0000313" key="8">
    <source>
        <dbReference type="EMBL" id="QAA75988.1"/>
    </source>
</evidence>
<dbReference type="InterPro" id="IPR010994">
    <property type="entry name" value="RuvA_2-like"/>
</dbReference>
<feature type="region of interest" description="Domain II" evidence="6">
    <location>
        <begin position="64"/>
        <end position="141"/>
    </location>
</feature>
<dbReference type="SMART" id="SM00278">
    <property type="entry name" value="HhH1"/>
    <property type="match status" value="2"/>
</dbReference>
<dbReference type="Pfam" id="PF14520">
    <property type="entry name" value="HHH_5"/>
    <property type="match status" value="1"/>
</dbReference>
<dbReference type="GO" id="GO:0009378">
    <property type="term" value="F:four-way junction helicase activity"/>
    <property type="evidence" value="ECO:0007669"/>
    <property type="project" value="InterPro"/>
</dbReference>
<dbReference type="EMBL" id="CP034928">
    <property type="protein sequence ID" value="QAA75988.1"/>
    <property type="molecule type" value="Genomic_DNA"/>
</dbReference>